<evidence type="ECO:0000256" key="1">
    <source>
        <dbReference type="SAM" id="MobiDB-lite"/>
    </source>
</evidence>
<feature type="compositionally biased region" description="Polar residues" evidence="1">
    <location>
        <begin position="23"/>
        <end position="32"/>
    </location>
</feature>
<feature type="region of interest" description="Disordered" evidence="1">
    <location>
        <begin position="64"/>
        <end position="88"/>
    </location>
</feature>
<reference evidence="3" key="1">
    <citation type="journal article" date="2019" name="Int. J. Syst. Evol. Microbiol.">
        <title>The Global Catalogue of Microorganisms (GCM) 10K type strain sequencing project: providing services to taxonomists for standard genome sequencing and annotation.</title>
        <authorList>
            <consortium name="The Broad Institute Genomics Platform"/>
            <consortium name="The Broad Institute Genome Sequencing Center for Infectious Disease"/>
            <person name="Wu L."/>
            <person name="Ma J."/>
        </authorList>
    </citation>
    <scope>NUCLEOTIDE SEQUENCE [LARGE SCALE GENOMIC DNA]</scope>
    <source>
        <strain evidence="3">JCM 15443</strain>
    </source>
</reference>
<dbReference type="EMBL" id="BMOM01000017">
    <property type="protein sequence ID" value="GGM13081.1"/>
    <property type="molecule type" value="Genomic_DNA"/>
</dbReference>
<feature type="region of interest" description="Disordered" evidence="1">
    <location>
        <begin position="1"/>
        <end position="51"/>
    </location>
</feature>
<comment type="caution">
    <text evidence="2">The sequence shown here is derived from an EMBL/GenBank/DDBJ whole genome shotgun (WGS) entry which is preliminary data.</text>
</comment>
<evidence type="ECO:0000313" key="3">
    <source>
        <dbReference type="Proteomes" id="UP000661918"/>
    </source>
</evidence>
<proteinExistence type="predicted"/>
<feature type="compositionally biased region" description="Basic and acidic residues" evidence="1">
    <location>
        <begin position="33"/>
        <end position="43"/>
    </location>
</feature>
<gene>
    <name evidence="2" type="ORF">GCM10010841_22100</name>
</gene>
<organism evidence="2 3">
    <name type="scientific">Deinococcus aerophilus</name>
    <dbReference type="NCBI Taxonomy" id="522488"/>
    <lineage>
        <taxon>Bacteria</taxon>
        <taxon>Thermotogati</taxon>
        <taxon>Deinococcota</taxon>
        <taxon>Deinococci</taxon>
        <taxon>Deinococcales</taxon>
        <taxon>Deinococcaceae</taxon>
        <taxon>Deinococcus</taxon>
    </lineage>
</organism>
<protein>
    <submittedName>
        <fullName evidence="2">Uncharacterized protein</fullName>
    </submittedName>
</protein>
<dbReference type="Proteomes" id="UP000661918">
    <property type="component" value="Unassembled WGS sequence"/>
</dbReference>
<feature type="compositionally biased region" description="Basic and acidic residues" evidence="1">
    <location>
        <begin position="72"/>
        <end position="88"/>
    </location>
</feature>
<sequence>MTDSSNRYGNDPLGKSVEEVENDSGNRVNSSVEGERVRHDHDGAAVLPTVVNGTTSGVVPAILNSDELVDDGGAHDDARRRNTETSET</sequence>
<keyword evidence="3" id="KW-1185">Reference proteome</keyword>
<name>A0ABQ2GVM6_9DEIO</name>
<accession>A0ABQ2GVM6</accession>
<dbReference type="RefSeq" id="WP_188904401.1">
    <property type="nucleotide sequence ID" value="NZ_BMOM01000017.1"/>
</dbReference>
<evidence type="ECO:0000313" key="2">
    <source>
        <dbReference type="EMBL" id="GGM13081.1"/>
    </source>
</evidence>